<dbReference type="Pfam" id="PF01926">
    <property type="entry name" value="MMR_HSR1"/>
    <property type="match status" value="1"/>
</dbReference>
<dbReference type="FunFam" id="3.40.50.11060:FF:000001">
    <property type="entry name" value="GTPase HflX"/>
    <property type="match status" value="1"/>
</dbReference>
<dbReference type="AlphaFoldDB" id="A0A7L9FKW1"/>
<comment type="subunit">
    <text evidence="6">Monomer. Associates with the 50S ribosomal subunit.</text>
</comment>
<accession>A0A7L9FKW1</accession>
<evidence type="ECO:0000256" key="8">
    <source>
        <dbReference type="PIRSR" id="PIRSR006809-2"/>
    </source>
</evidence>
<organism evidence="10 11">
    <name type="scientific">Infirmifilum lucidum</name>
    <dbReference type="NCBI Taxonomy" id="2776706"/>
    <lineage>
        <taxon>Archaea</taxon>
        <taxon>Thermoproteota</taxon>
        <taxon>Thermoprotei</taxon>
        <taxon>Thermofilales</taxon>
        <taxon>Thermofilaceae</taxon>
        <taxon>Infirmifilum</taxon>
    </lineage>
</organism>
<dbReference type="EMBL" id="CP062310">
    <property type="protein sequence ID" value="QOJ79663.1"/>
    <property type="molecule type" value="Genomic_DNA"/>
</dbReference>
<dbReference type="Proteomes" id="UP000594121">
    <property type="component" value="Chromosome"/>
</dbReference>
<dbReference type="GeneID" id="59149072"/>
<dbReference type="PANTHER" id="PTHR10229:SF8">
    <property type="entry name" value="GTPASE HFLX"/>
    <property type="match status" value="1"/>
</dbReference>
<name>A0A7L9FKW1_9CREN</name>
<comment type="similarity">
    <text evidence="6">Belongs to the TRAFAC class OBG-HflX-like GTPase superfamily. HflX GTPase family.</text>
</comment>
<feature type="binding site" evidence="7">
    <location>
        <begin position="195"/>
        <end position="202"/>
    </location>
    <ligand>
        <name>GTP</name>
        <dbReference type="ChEBI" id="CHEBI:37565"/>
    </ligand>
</feature>
<comment type="subcellular location">
    <subcellularLocation>
        <location evidence="6">Cytoplasm</location>
    </subcellularLocation>
    <text evidence="6">May associate with membranes.</text>
</comment>
<feature type="binding site" evidence="7">
    <location>
        <begin position="241"/>
        <end position="244"/>
    </location>
    <ligand>
        <name>GTP</name>
        <dbReference type="ChEBI" id="CHEBI:37565"/>
    </ligand>
</feature>
<dbReference type="KEGG" id="thel:IG193_04210"/>
<dbReference type="PROSITE" id="PS51705">
    <property type="entry name" value="G_HFLX"/>
    <property type="match status" value="1"/>
</dbReference>
<proteinExistence type="inferred from homology"/>
<comment type="function">
    <text evidence="6">GTPase that associates with the 50S ribosomal subunit and may have a role during protein synthesis or ribosome biogenesis.</text>
</comment>
<feature type="binding site" evidence="7">
    <location>
        <begin position="220"/>
        <end position="224"/>
    </location>
    <ligand>
        <name>GTP</name>
        <dbReference type="ChEBI" id="CHEBI:37565"/>
    </ligand>
</feature>
<protein>
    <recommendedName>
        <fullName evidence="6">GTPase HflX</fullName>
    </recommendedName>
    <alternativeName>
        <fullName evidence="6">GTP-binding protein HflX</fullName>
    </alternativeName>
</protein>
<keyword evidence="1 6" id="KW-0963">Cytoplasm</keyword>
<evidence type="ECO:0000256" key="1">
    <source>
        <dbReference type="ARBA" id="ARBA00022490"/>
    </source>
</evidence>
<dbReference type="SUPFAM" id="SSF52540">
    <property type="entry name" value="P-loop containing nucleoside triphosphate hydrolases"/>
    <property type="match status" value="1"/>
</dbReference>
<dbReference type="InterPro" id="IPR006073">
    <property type="entry name" value="GTP-bd"/>
</dbReference>
<dbReference type="InterPro" id="IPR042108">
    <property type="entry name" value="GTPase_HflX_N_sf"/>
</dbReference>
<dbReference type="HAMAP" id="MF_00900">
    <property type="entry name" value="GTPase_HflX"/>
    <property type="match status" value="1"/>
</dbReference>
<keyword evidence="3 6" id="KW-0547">Nucleotide-binding</keyword>
<dbReference type="GO" id="GO:0043022">
    <property type="term" value="F:ribosome binding"/>
    <property type="evidence" value="ECO:0007669"/>
    <property type="project" value="TreeGrafter"/>
</dbReference>
<gene>
    <name evidence="6 10" type="primary">hflX</name>
    <name evidence="10" type="ORF">IG193_04210</name>
</gene>
<dbReference type="GO" id="GO:0003924">
    <property type="term" value="F:GTPase activity"/>
    <property type="evidence" value="ECO:0007669"/>
    <property type="project" value="UniProtKB-UniRule"/>
</dbReference>
<feature type="binding site" evidence="8">
    <location>
        <position position="202"/>
    </location>
    <ligand>
        <name>Mg(2+)</name>
        <dbReference type="ChEBI" id="CHEBI:18420"/>
    </ligand>
</feature>
<feature type="binding site" evidence="8">
    <location>
        <position position="222"/>
    </location>
    <ligand>
        <name>Mg(2+)</name>
        <dbReference type="ChEBI" id="CHEBI:18420"/>
    </ligand>
</feature>
<evidence type="ECO:0000256" key="5">
    <source>
        <dbReference type="ARBA" id="ARBA00023134"/>
    </source>
</evidence>
<dbReference type="GO" id="GO:0005737">
    <property type="term" value="C:cytoplasm"/>
    <property type="evidence" value="ECO:0007669"/>
    <property type="project" value="UniProtKB-SubCell"/>
</dbReference>
<evidence type="ECO:0000256" key="4">
    <source>
        <dbReference type="ARBA" id="ARBA00022842"/>
    </source>
</evidence>
<reference evidence="10 11" key="1">
    <citation type="submission" date="2020-10" db="EMBL/GenBank/DDBJ databases">
        <title>Thermofilum lucidum 3507LT sp. nov. a novel member of Thermofilaceae family isolated from Chile hot spring, and proposal of description order Thermofilales.</title>
        <authorList>
            <person name="Zayulina K.S."/>
            <person name="Elcheninov A.G."/>
            <person name="Toshchakov S.V."/>
            <person name="Kublanov I.V."/>
        </authorList>
    </citation>
    <scope>NUCLEOTIDE SEQUENCE [LARGE SCALE GENOMIC DNA]</scope>
    <source>
        <strain evidence="10 11">3507LT</strain>
    </source>
</reference>
<keyword evidence="11" id="KW-1185">Reference proteome</keyword>
<dbReference type="GO" id="GO:0005525">
    <property type="term" value="F:GTP binding"/>
    <property type="evidence" value="ECO:0007669"/>
    <property type="project" value="UniProtKB-UniRule"/>
</dbReference>
<dbReference type="Pfam" id="PF16360">
    <property type="entry name" value="GTP-bdg_M"/>
    <property type="match status" value="1"/>
</dbReference>
<dbReference type="RefSeq" id="WP_192819635.1">
    <property type="nucleotide sequence ID" value="NZ_CP062310.1"/>
</dbReference>
<evidence type="ECO:0000259" key="9">
    <source>
        <dbReference type="PROSITE" id="PS51705"/>
    </source>
</evidence>
<keyword evidence="2 8" id="KW-0479">Metal-binding</keyword>
<dbReference type="InterPro" id="IPR030394">
    <property type="entry name" value="G_HFLX_dom"/>
</dbReference>
<dbReference type="InterPro" id="IPR025121">
    <property type="entry name" value="GTPase_HflX_N"/>
</dbReference>
<dbReference type="InterPro" id="IPR032305">
    <property type="entry name" value="GTP-bd_M"/>
</dbReference>
<dbReference type="NCBIfam" id="TIGR03156">
    <property type="entry name" value="GTP_HflX"/>
    <property type="match status" value="1"/>
</dbReference>
<evidence type="ECO:0000313" key="10">
    <source>
        <dbReference type="EMBL" id="QOJ79663.1"/>
    </source>
</evidence>
<keyword evidence="5 6" id="KW-0342">GTP-binding</keyword>
<dbReference type="Gene3D" id="3.40.50.11060">
    <property type="entry name" value="GTPase HflX, N-terminal domain"/>
    <property type="match status" value="1"/>
</dbReference>
<comment type="cofactor">
    <cofactor evidence="8">
        <name>Mg(2+)</name>
        <dbReference type="ChEBI" id="CHEBI:18420"/>
    </cofactor>
</comment>
<dbReference type="PIRSF" id="PIRSF006809">
    <property type="entry name" value="GTP-binding_hflX_prd"/>
    <property type="match status" value="1"/>
</dbReference>
<evidence type="ECO:0000313" key="11">
    <source>
        <dbReference type="Proteomes" id="UP000594121"/>
    </source>
</evidence>
<dbReference type="PANTHER" id="PTHR10229">
    <property type="entry name" value="GTP-BINDING PROTEIN HFLX"/>
    <property type="match status" value="1"/>
</dbReference>
<dbReference type="Gene3D" id="3.40.50.300">
    <property type="entry name" value="P-loop containing nucleotide triphosphate hydrolases"/>
    <property type="match status" value="1"/>
</dbReference>
<dbReference type="InParanoid" id="A0A7L9FKW1"/>
<feature type="binding site" evidence="7">
    <location>
        <begin position="337"/>
        <end position="339"/>
    </location>
    <ligand>
        <name>GTP</name>
        <dbReference type="ChEBI" id="CHEBI:37565"/>
    </ligand>
</feature>
<evidence type="ECO:0000256" key="2">
    <source>
        <dbReference type="ARBA" id="ARBA00022723"/>
    </source>
</evidence>
<keyword evidence="4 8" id="KW-0460">Magnesium</keyword>
<feature type="domain" description="Hflx-type G" evidence="9">
    <location>
        <begin position="189"/>
        <end position="359"/>
    </location>
</feature>
<dbReference type="InterPro" id="IPR027417">
    <property type="entry name" value="P-loop_NTPase"/>
</dbReference>
<evidence type="ECO:0000256" key="7">
    <source>
        <dbReference type="PIRSR" id="PIRSR006809-1"/>
    </source>
</evidence>
<evidence type="ECO:0000256" key="6">
    <source>
        <dbReference type="HAMAP-Rule" id="MF_00900"/>
    </source>
</evidence>
<dbReference type="InterPro" id="IPR016496">
    <property type="entry name" value="GTPase_HflX"/>
</dbReference>
<dbReference type="Pfam" id="PF13167">
    <property type="entry name" value="GTP-bdg_N"/>
    <property type="match status" value="1"/>
</dbReference>
<feature type="binding site" evidence="7">
    <location>
        <begin position="309"/>
        <end position="312"/>
    </location>
    <ligand>
        <name>GTP</name>
        <dbReference type="ChEBI" id="CHEBI:37565"/>
    </ligand>
</feature>
<dbReference type="Gene3D" id="6.10.250.2860">
    <property type="match status" value="1"/>
</dbReference>
<dbReference type="FunCoup" id="A0A7L9FKW1">
    <property type="interactions" value="64"/>
</dbReference>
<sequence length="413" mass="46042">MAKRAILVFRFDYKANDSSIRELEELASAAGYEVVGTLIQTRVEDPKYNIGRGKVHELRDMVTREKADKVIFFNTLKPSQTYNLRKELGVDVIDRYELILEIFAQRAGSQEAKLQIELARLKREVSFAREYINLSKRGELHGFLGGGKYAVDAYYTYLSNRIALIERVLEKIRAQKNARWARRSEAGLYAVSLVGYTGAGKSTLFQRMTQESVYIDGKPFATLSTLSRRTKILGYPVIVTDTIGFIDSLPEQLIDAFYTTLGETLLADVVVLVVDVSEDIGEIKRKFNASISVLSDLGVPLGKVVIAANKIDLMEAEDIKRKAAVLQASGLPVVPVSAKQGVGLKRLSEVIVSKFPDKVTETLLIPSDGGMLEEVLTKCKVVDISGTWDGKIRLVVEGRANIIEKLKARYREQ</sequence>
<dbReference type="GO" id="GO:0046872">
    <property type="term" value="F:metal ion binding"/>
    <property type="evidence" value="ECO:0007669"/>
    <property type="project" value="UniProtKB-KW"/>
</dbReference>
<evidence type="ECO:0000256" key="3">
    <source>
        <dbReference type="ARBA" id="ARBA00022741"/>
    </source>
</evidence>